<evidence type="ECO:0000313" key="3">
    <source>
        <dbReference type="Proteomes" id="UP000033097"/>
    </source>
</evidence>
<dbReference type="HOGENOM" id="CLU_044448_0_0_2"/>
<dbReference type="AlphaFoldDB" id="A0A0E3RG03"/>
<dbReference type="NCBIfam" id="NF033611">
    <property type="entry name" value="SAVED"/>
    <property type="match status" value="1"/>
</dbReference>
<dbReference type="RefSeq" id="WP_048046306.1">
    <property type="nucleotide sequence ID" value="NZ_CP009512.1"/>
</dbReference>
<organism evidence="2 3">
    <name type="scientific">Methanosarcina mazei S-6</name>
    <dbReference type="NCBI Taxonomy" id="213585"/>
    <lineage>
        <taxon>Archaea</taxon>
        <taxon>Methanobacteriati</taxon>
        <taxon>Methanobacteriota</taxon>
        <taxon>Stenosarchaea group</taxon>
        <taxon>Methanomicrobia</taxon>
        <taxon>Methanosarcinales</taxon>
        <taxon>Methanosarcinaceae</taxon>
        <taxon>Methanosarcina</taxon>
    </lineage>
</organism>
<dbReference type="STRING" id="213585.MSMAS_0539"/>
<evidence type="ECO:0000259" key="1">
    <source>
        <dbReference type="Pfam" id="PF18145"/>
    </source>
</evidence>
<dbReference type="PATRIC" id="fig|213585.10.peg.666"/>
<dbReference type="Pfam" id="PF18145">
    <property type="entry name" value="SAVED"/>
    <property type="match status" value="1"/>
</dbReference>
<evidence type="ECO:0000313" key="2">
    <source>
        <dbReference type="EMBL" id="AKB63735.1"/>
    </source>
</evidence>
<protein>
    <recommendedName>
        <fullName evidence="1">SMODS-associated and fused to various effectors domain-containing protein</fullName>
    </recommendedName>
</protein>
<feature type="domain" description="SMODS-associated and fused to various effectors" evidence="1">
    <location>
        <begin position="293"/>
        <end position="475"/>
    </location>
</feature>
<accession>A0A0E3RG03</accession>
<dbReference type="GeneID" id="24838147"/>
<dbReference type="EMBL" id="CP009512">
    <property type="protein sequence ID" value="AKB63735.1"/>
    <property type="molecule type" value="Genomic_DNA"/>
</dbReference>
<sequence>MGCNNESKTVSLLEPESRGGDIASSGFEFQENYLVTKIPHFLSFQGFTVLTYESIGDIEVKYFAPGVGEKIEAFEVKDHNVTPKEFWEEMERFQKINSENSDLYLWFTLVSPSISKEIHPLINGLRRIRSPYNFYPENSSIIESSYEAFKDIVLGMDKDEKMADFLFRKVLFDSNWNPHEQVVGVFLGEFFKNFPHYKILPSEIENIYSNLFKLIKSRKNEPIYRMELEKQILDTIKEKSQITSKPIVINTLIKNKNKREKELCFNWESFFGWNGKKYPPTKQWNEILISELEETKRWISHNYDLKEIHLLGNRRISTSLALGFVFSAVSGYSLELKIRDNLFRTDSHPNDSTPEYPLSSSFENKQSDRLAIAIGIMKDIKEEVTNYLSVEGNRNESILTITSDQPITSDRQANLAVREIKKLISDTLVEGDFETIDLFFAGPSILALFLGHRMNATAKIQCYEWIRPNKYVPTCLLNG</sequence>
<proteinExistence type="predicted"/>
<gene>
    <name evidence="2" type="ORF">MSMAS_0539</name>
</gene>
<dbReference type="Proteomes" id="UP000033097">
    <property type="component" value="Chromosome"/>
</dbReference>
<dbReference type="InterPro" id="IPR040836">
    <property type="entry name" value="SAVED"/>
</dbReference>
<reference evidence="2 3" key="1">
    <citation type="submission" date="2014-07" db="EMBL/GenBank/DDBJ databases">
        <title>Methanogenic archaea and the global carbon cycle.</title>
        <authorList>
            <person name="Henriksen J.R."/>
            <person name="Luke J."/>
            <person name="Reinhart S."/>
            <person name="Benedict M.N."/>
            <person name="Youngblut N.D."/>
            <person name="Metcalf M.E."/>
            <person name="Whitaker R.J."/>
            <person name="Metcalf W.W."/>
        </authorList>
    </citation>
    <scope>NUCLEOTIDE SEQUENCE [LARGE SCALE GENOMIC DNA]</scope>
    <source>
        <strain evidence="2 3">S-6</strain>
    </source>
</reference>
<name>A0A0E3RG03_METMZ</name>
<dbReference type="KEGG" id="mmj:MSMAS_0539"/>